<dbReference type="PANTHER" id="PTHR30041">
    <property type="entry name" value="ARSENATE REDUCTASE"/>
    <property type="match status" value="1"/>
</dbReference>
<evidence type="ECO:0000256" key="6">
    <source>
        <dbReference type="PROSITE-ProRule" id="PRU01282"/>
    </source>
</evidence>
<dbReference type="PANTHER" id="PTHR30041:SF5">
    <property type="entry name" value="ARSENATE REDUCTASE-RELATED"/>
    <property type="match status" value="1"/>
</dbReference>
<evidence type="ECO:0000256" key="1">
    <source>
        <dbReference type="ARBA" id="ARBA00007198"/>
    </source>
</evidence>
<evidence type="ECO:0000256" key="2">
    <source>
        <dbReference type="ARBA" id="ARBA00022849"/>
    </source>
</evidence>
<dbReference type="NCBIfam" id="TIGR00014">
    <property type="entry name" value="arsC"/>
    <property type="match status" value="1"/>
</dbReference>
<dbReference type="SUPFAM" id="SSF52833">
    <property type="entry name" value="Thioredoxin-like"/>
    <property type="match status" value="1"/>
</dbReference>
<accession>A0ABN4HU94</accession>
<evidence type="ECO:0000313" key="9">
    <source>
        <dbReference type="Proteomes" id="UP000063429"/>
    </source>
</evidence>
<proteinExistence type="inferred from homology"/>
<comment type="catalytic activity">
    <reaction evidence="7">
        <text>[glutaredoxin]-dithiol + arsenate + glutathione + H(+) = glutathionyl-S-S-[glutaredoxin] + arsenite + H2O</text>
        <dbReference type="Rhea" id="RHEA:22016"/>
        <dbReference type="Rhea" id="RHEA-COMP:10729"/>
        <dbReference type="Rhea" id="RHEA-COMP:17668"/>
        <dbReference type="ChEBI" id="CHEBI:15377"/>
        <dbReference type="ChEBI" id="CHEBI:15378"/>
        <dbReference type="ChEBI" id="CHEBI:29242"/>
        <dbReference type="ChEBI" id="CHEBI:29950"/>
        <dbReference type="ChEBI" id="CHEBI:48597"/>
        <dbReference type="ChEBI" id="CHEBI:57925"/>
        <dbReference type="ChEBI" id="CHEBI:146199"/>
        <dbReference type="EC" id="1.20.4.1"/>
    </reaction>
</comment>
<dbReference type="InterPro" id="IPR006659">
    <property type="entry name" value="Arsenate_reductase"/>
</dbReference>
<dbReference type="PROSITE" id="PS51353">
    <property type="entry name" value="ARSC"/>
    <property type="match status" value="1"/>
</dbReference>
<dbReference type="EC" id="1.20.4.1" evidence="4 7"/>
<evidence type="ECO:0000256" key="3">
    <source>
        <dbReference type="ARBA" id="ARBA00023002"/>
    </source>
</evidence>
<keyword evidence="2" id="KW-0059">Arsenical resistance</keyword>
<name>A0ABN4HU94_9BURK</name>
<dbReference type="InterPro" id="IPR036249">
    <property type="entry name" value="Thioredoxin-like_sf"/>
</dbReference>
<reference evidence="9" key="1">
    <citation type="journal article" date="2015" name="Genome Announc.">
        <title>Complete Genome Sequence of Herbaspirillum hiltneri N3 (DSM 17495), Isolated from Surface-Sterilized Wheat Roots.</title>
        <authorList>
            <person name="Guizelini D."/>
            <person name="Saizaki P.M."/>
            <person name="Coimbra N.A."/>
            <person name="Weiss V.A."/>
            <person name="Faoro H."/>
            <person name="Sfeir M.Z."/>
            <person name="Baura V.A."/>
            <person name="Monteiro R.A."/>
            <person name="Chubatsu L.S."/>
            <person name="Souza E.M."/>
            <person name="Cruz L.M."/>
            <person name="Pedrosa F.O."/>
            <person name="Raittz R.T."/>
            <person name="Marchaukoski J.N."/>
            <person name="Steffens M.B."/>
        </authorList>
    </citation>
    <scope>NUCLEOTIDE SEQUENCE [LARGE SCALE GENOMIC DNA]</scope>
    <source>
        <strain evidence="9">N3</strain>
    </source>
</reference>
<dbReference type="Gene3D" id="3.40.30.10">
    <property type="entry name" value="Glutaredoxin"/>
    <property type="match status" value="1"/>
</dbReference>
<comment type="similarity">
    <text evidence="1 6 7">Belongs to the ArsC family.</text>
</comment>
<dbReference type="InterPro" id="IPR006660">
    <property type="entry name" value="Arsenate_reductase-like"/>
</dbReference>
<keyword evidence="3 7" id="KW-0560">Oxidoreductase</keyword>
<evidence type="ECO:0000256" key="4">
    <source>
        <dbReference type="ARBA" id="ARBA00038969"/>
    </source>
</evidence>
<keyword evidence="9" id="KW-1185">Reference proteome</keyword>
<organism evidence="8 9">
    <name type="scientific">Herbaspirillum hiltneri N3</name>
    <dbReference type="NCBI Taxonomy" id="1262470"/>
    <lineage>
        <taxon>Bacteria</taxon>
        <taxon>Pseudomonadati</taxon>
        <taxon>Pseudomonadota</taxon>
        <taxon>Betaproteobacteria</taxon>
        <taxon>Burkholderiales</taxon>
        <taxon>Oxalobacteraceae</taxon>
        <taxon>Herbaspirillum</taxon>
    </lineage>
</organism>
<evidence type="ECO:0000313" key="8">
    <source>
        <dbReference type="EMBL" id="AKZ61533.1"/>
    </source>
</evidence>
<gene>
    <name evidence="8" type="ORF">F506_01565</name>
</gene>
<dbReference type="Pfam" id="PF03960">
    <property type="entry name" value="ArsC"/>
    <property type="match status" value="1"/>
</dbReference>
<evidence type="ECO:0000256" key="7">
    <source>
        <dbReference type="RuleBase" id="RU362029"/>
    </source>
</evidence>
<dbReference type="Proteomes" id="UP000063429">
    <property type="component" value="Chromosome"/>
</dbReference>
<dbReference type="CDD" id="cd03034">
    <property type="entry name" value="ArsC_ArsC"/>
    <property type="match status" value="1"/>
</dbReference>
<dbReference type="EMBL" id="CP011409">
    <property type="protein sequence ID" value="AKZ61533.1"/>
    <property type="molecule type" value="Genomic_DNA"/>
</dbReference>
<sequence length="119" mass="13422">MSDVTIYHNPKCGTSRKVLEMIRAAGIEPEIIEYLKTPPDRATLKKIIAATGQPVRDLMRRRGTSYDEQDLDNAKWSDAQLIDLMLKDPVLIERPIVVTPLGSRLCRPAEKLLEILPQA</sequence>
<evidence type="ECO:0000256" key="5">
    <source>
        <dbReference type="ARBA" id="ARBA00039879"/>
    </source>
</evidence>
<protein>
    <recommendedName>
        <fullName evidence="5 7">Arsenate reductase</fullName>
        <ecNumber evidence="4 7">1.20.4.1</ecNumber>
    </recommendedName>
</protein>